<dbReference type="Pfam" id="PF00571">
    <property type="entry name" value="CBS"/>
    <property type="match status" value="2"/>
</dbReference>
<dbReference type="InterPro" id="IPR051257">
    <property type="entry name" value="Diverse_CBS-Domain"/>
</dbReference>
<dbReference type="Pfam" id="PF04972">
    <property type="entry name" value="BON"/>
    <property type="match status" value="1"/>
</dbReference>
<protein>
    <submittedName>
        <fullName evidence="5">CBS domain-containing protein</fullName>
    </submittedName>
</protein>
<dbReference type="RefSeq" id="WP_345615282.1">
    <property type="nucleotide sequence ID" value="NZ_BAABJV010000014.1"/>
</dbReference>
<accession>A0ABP9B0T3</accession>
<sequence length="231" mass="24114">MTTRSPHTVNDVMTTTVVAVGPDARFREVVSAMRQWQASAVPVLDGDGRVTGVVSEADLLPKEELRARGSALADPAELRGEGAKAGGLTARDVMTSPAVTVTASATLPQAARLMARHRVKRLPVVDGSGVLKGIVSRGDLLKVFLRADAELSDEIREEVVDRLFPVTRRSVTVEVDQGTVTLSGAVADPALVPVAERLARSVEGVVDVRCLLTAPVTAPAGAGGREAGRPG</sequence>
<keyword evidence="1 2" id="KW-0129">CBS domain</keyword>
<evidence type="ECO:0000313" key="5">
    <source>
        <dbReference type="EMBL" id="GAA4788999.1"/>
    </source>
</evidence>
<dbReference type="InterPro" id="IPR046342">
    <property type="entry name" value="CBS_dom_sf"/>
</dbReference>
<dbReference type="InterPro" id="IPR007055">
    <property type="entry name" value="BON_dom"/>
</dbReference>
<dbReference type="CDD" id="cd04586">
    <property type="entry name" value="CBS_pair_BON_assoc"/>
    <property type="match status" value="1"/>
</dbReference>
<reference evidence="6" key="1">
    <citation type="journal article" date="2019" name="Int. J. Syst. Evol. Microbiol.">
        <title>The Global Catalogue of Microorganisms (GCM) 10K type strain sequencing project: providing services to taxonomists for standard genome sequencing and annotation.</title>
        <authorList>
            <consortium name="The Broad Institute Genomics Platform"/>
            <consortium name="The Broad Institute Genome Sequencing Center for Infectious Disease"/>
            <person name="Wu L."/>
            <person name="Ma J."/>
        </authorList>
    </citation>
    <scope>NUCLEOTIDE SEQUENCE [LARGE SCALE GENOMIC DNA]</scope>
    <source>
        <strain evidence="6">JCM 18324</strain>
    </source>
</reference>
<dbReference type="Gene3D" id="3.30.1340.30">
    <property type="match status" value="1"/>
</dbReference>
<evidence type="ECO:0000313" key="6">
    <source>
        <dbReference type="Proteomes" id="UP001501147"/>
    </source>
</evidence>
<dbReference type="PANTHER" id="PTHR43080:SF29">
    <property type="entry name" value="OS02G0818000 PROTEIN"/>
    <property type="match status" value="1"/>
</dbReference>
<name>A0ABP9B0T3_9ACTN</name>
<dbReference type="PIRSF" id="PIRSF036990">
    <property type="entry name" value="UCP036990_CBS_BON"/>
    <property type="match status" value="1"/>
</dbReference>
<dbReference type="EMBL" id="BAABJV010000014">
    <property type="protein sequence ID" value="GAA4788999.1"/>
    <property type="molecule type" value="Genomic_DNA"/>
</dbReference>
<dbReference type="Gene3D" id="3.10.580.10">
    <property type="entry name" value="CBS-domain"/>
    <property type="match status" value="1"/>
</dbReference>
<dbReference type="Proteomes" id="UP001501147">
    <property type="component" value="Unassembled WGS sequence"/>
</dbReference>
<dbReference type="PROSITE" id="PS50914">
    <property type="entry name" value="BON"/>
    <property type="match status" value="1"/>
</dbReference>
<proteinExistence type="predicted"/>
<organism evidence="5 6">
    <name type="scientific">Streptomyces sanyensis</name>
    <dbReference type="NCBI Taxonomy" id="568869"/>
    <lineage>
        <taxon>Bacteria</taxon>
        <taxon>Bacillati</taxon>
        <taxon>Actinomycetota</taxon>
        <taxon>Actinomycetes</taxon>
        <taxon>Kitasatosporales</taxon>
        <taxon>Streptomycetaceae</taxon>
        <taxon>Streptomyces</taxon>
    </lineage>
</organism>
<evidence type="ECO:0000259" key="4">
    <source>
        <dbReference type="PROSITE" id="PS51371"/>
    </source>
</evidence>
<feature type="domain" description="BON" evidence="3">
    <location>
        <begin position="147"/>
        <end position="216"/>
    </location>
</feature>
<gene>
    <name evidence="5" type="ORF">GCM10023329_45350</name>
</gene>
<evidence type="ECO:0000259" key="3">
    <source>
        <dbReference type="PROSITE" id="PS50914"/>
    </source>
</evidence>
<evidence type="ECO:0000256" key="2">
    <source>
        <dbReference type="PROSITE-ProRule" id="PRU00703"/>
    </source>
</evidence>
<dbReference type="InterPro" id="IPR000644">
    <property type="entry name" value="CBS_dom"/>
</dbReference>
<dbReference type="InterPro" id="IPR017080">
    <property type="entry name" value="UCP036990_CBS_BON"/>
</dbReference>
<comment type="caution">
    <text evidence="5">The sequence shown here is derived from an EMBL/GenBank/DDBJ whole genome shotgun (WGS) entry which is preliminary data.</text>
</comment>
<dbReference type="SMART" id="SM00116">
    <property type="entry name" value="CBS"/>
    <property type="match status" value="2"/>
</dbReference>
<feature type="domain" description="CBS" evidence="4">
    <location>
        <begin position="13"/>
        <end position="72"/>
    </location>
</feature>
<dbReference type="SUPFAM" id="SSF54631">
    <property type="entry name" value="CBS-domain pair"/>
    <property type="match status" value="1"/>
</dbReference>
<dbReference type="PROSITE" id="PS51371">
    <property type="entry name" value="CBS"/>
    <property type="match status" value="2"/>
</dbReference>
<dbReference type="PANTHER" id="PTHR43080">
    <property type="entry name" value="CBS DOMAIN-CONTAINING PROTEIN CBSX3, MITOCHONDRIAL"/>
    <property type="match status" value="1"/>
</dbReference>
<evidence type="ECO:0000256" key="1">
    <source>
        <dbReference type="ARBA" id="ARBA00023122"/>
    </source>
</evidence>
<feature type="domain" description="CBS" evidence="4">
    <location>
        <begin position="94"/>
        <end position="150"/>
    </location>
</feature>
<keyword evidence="6" id="KW-1185">Reference proteome</keyword>